<feature type="compositionally biased region" description="Basic and acidic residues" evidence="1">
    <location>
        <begin position="233"/>
        <end position="257"/>
    </location>
</feature>
<dbReference type="HOGENOM" id="CLU_963236_0_0_1"/>
<feature type="compositionally biased region" description="Low complexity" evidence="1">
    <location>
        <begin position="133"/>
        <end position="142"/>
    </location>
</feature>
<dbReference type="EMBL" id="KN847495">
    <property type="protein sequence ID" value="KIW16253.1"/>
    <property type="molecule type" value="Genomic_DNA"/>
</dbReference>
<proteinExistence type="predicted"/>
<dbReference type="RefSeq" id="XP_016236469.1">
    <property type="nucleotide sequence ID" value="XM_016380642.1"/>
</dbReference>
<keyword evidence="3" id="KW-1185">Reference proteome</keyword>
<sequence length="334" mass="37660">MCFDHPVIYICRHCEGRIRGGGYVRVLCPDGEDTQRECQFPELGAEELREASDLCSRCLRSLNHGRSHTRYQEPIPEEYEGQYPPPPYRQQRQHATGPRSPSRERARPRQQLNNSNNGHGNGGGHPLQGFDNLSLSDDLSLPPDGPMPARDRDDYPRRDHRARDDREQVHTTLRGGGGEPNTSRSGRRHWDDADTNSIHSASDYDRGGGRGRGRKQSPGRDHTRVDSRRRHGGRNDNIGRRRGGDDRLQSIWDRDDGYSDSLRPSSRSGYSGSTGWSRQSHGPFGITRTTDEYGVPEVTVPVLPGTKVKKEGKQLVQVRRKKGGQSLFDHLTVM</sequence>
<name>A0A0D2BB62_9EURO</name>
<feature type="region of interest" description="Disordered" evidence="1">
    <location>
        <begin position="67"/>
        <end position="290"/>
    </location>
</feature>
<evidence type="ECO:0000313" key="3">
    <source>
        <dbReference type="Proteomes" id="UP000053328"/>
    </source>
</evidence>
<dbReference type="VEuPathDB" id="FungiDB:PV08_06304"/>
<reference evidence="2 3" key="1">
    <citation type="submission" date="2015-01" db="EMBL/GenBank/DDBJ databases">
        <title>The Genome Sequence of Exophiala spinifera CBS89968.</title>
        <authorList>
            <consortium name="The Broad Institute Genomics Platform"/>
            <person name="Cuomo C."/>
            <person name="de Hoog S."/>
            <person name="Gorbushina A."/>
            <person name="Stielow B."/>
            <person name="Teixiera M."/>
            <person name="Abouelleil A."/>
            <person name="Chapman S.B."/>
            <person name="Priest M."/>
            <person name="Young S.K."/>
            <person name="Wortman J."/>
            <person name="Nusbaum C."/>
            <person name="Birren B."/>
        </authorList>
    </citation>
    <scope>NUCLEOTIDE SEQUENCE [LARGE SCALE GENOMIC DNA]</scope>
    <source>
        <strain evidence="2 3">CBS 89968</strain>
    </source>
</reference>
<dbReference type="AlphaFoldDB" id="A0A0D2BB62"/>
<accession>A0A0D2BB62</accession>
<organism evidence="2 3">
    <name type="scientific">Exophiala spinifera</name>
    <dbReference type="NCBI Taxonomy" id="91928"/>
    <lineage>
        <taxon>Eukaryota</taxon>
        <taxon>Fungi</taxon>
        <taxon>Dikarya</taxon>
        <taxon>Ascomycota</taxon>
        <taxon>Pezizomycotina</taxon>
        <taxon>Eurotiomycetes</taxon>
        <taxon>Chaetothyriomycetidae</taxon>
        <taxon>Chaetothyriales</taxon>
        <taxon>Herpotrichiellaceae</taxon>
        <taxon>Exophiala</taxon>
    </lineage>
</organism>
<feature type="compositionally biased region" description="Polar residues" evidence="1">
    <location>
        <begin position="262"/>
        <end position="280"/>
    </location>
</feature>
<evidence type="ECO:0000313" key="2">
    <source>
        <dbReference type="EMBL" id="KIW16253.1"/>
    </source>
</evidence>
<feature type="compositionally biased region" description="Basic and acidic residues" evidence="1">
    <location>
        <begin position="149"/>
        <end position="169"/>
    </location>
</feature>
<gene>
    <name evidence="2" type="ORF">PV08_06304</name>
</gene>
<protein>
    <submittedName>
        <fullName evidence="2">Uncharacterized protein</fullName>
    </submittedName>
</protein>
<dbReference type="Proteomes" id="UP000053328">
    <property type="component" value="Unassembled WGS sequence"/>
</dbReference>
<evidence type="ECO:0000256" key="1">
    <source>
        <dbReference type="SAM" id="MobiDB-lite"/>
    </source>
</evidence>
<dbReference type="GeneID" id="27333387"/>